<dbReference type="Proteomes" id="UP000054995">
    <property type="component" value="Unassembled WGS sequence"/>
</dbReference>
<comment type="caution">
    <text evidence="1">The sequence shown here is derived from an EMBL/GenBank/DDBJ whole genome shotgun (WGS) entry which is preliminary data.</text>
</comment>
<accession>A0A0V1FZF4</accession>
<organism evidence="1 2">
    <name type="scientific">Trichinella pseudospiralis</name>
    <name type="common">Parasitic roundworm</name>
    <dbReference type="NCBI Taxonomy" id="6337"/>
    <lineage>
        <taxon>Eukaryota</taxon>
        <taxon>Metazoa</taxon>
        <taxon>Ecdysozoa</taxon>
        <taxon>Nematoda</taxon>
        <taxon>Enoplea</taxon>
        <taxon>Dorylaimia</taxon>
        <taxon>Trichinellida</taxon>
        <taxon>Trichinellidae</taxon>
        <taxon>Trichinella</taxon>
    </lineage>
</organism>
<keyword evidence="2" id="KW-1185">Reference proteome</keyword>
<name>A0A0V1FZF4_TRIPS</name>
<gene>
    <name evidence="1" type="ORF">T4D_6390</name>
</gene>
<evidence type="ECO:0000313" key="2">
    <source>
        <dbReference type="Proteomes" id="UP000054995"/>
    </source>
</evidence>
<reference evidence="1 2" key="1">
    <citation type="submission" date="2015-01" db="EMBL/GenBank/DDBJ databases">
        <title>Evolution of Trichinella species and genotypes.</title>
        <authorList>
            <person name="Korhonen P.K."/>
            <person name="Edoardo P."/>
            <person name="Giuseppe L.R."/>
            <person name="Gasser R.B."/>
        </authorList>
    </citation>
    <scope>NUCLEOTIDE SEQUENCE [LARGE SCALE GENOMIC DNA]</scope>
    <source>
        <strain evidence="1">ISS470</strain>
    </source>
</reference>
<protein>
    <submittedName>
        <fullName evidence="1">Uncharacterized protein</fullName>
    </submittedName>
</protein>
<proteinExistence type="predicted"/>
<sequence>MTLNFHKRKFLVTFDNHFLKLPFISKAHALLLNARRWIHYSYNALTGKIKVDDKMEKFQFPLLASSELLGACCTA</sequence>
<dbReference type="AlphaFoldDB" id="A0A0V1FZF4"/>
<dbReference type="EMBL" id="JYDT01000013">
    <property type="protein sequence ID" value="KRY91430.1"/>
    <property type="molecule type" value="Genomic_DNA"/>
</dbReference>
<evidence type="ECO:0000313" key="1">
    <source>
        <dbReference type="EMBL" id="KRY91430.1"/>
    </source>
</evidence>